<protein>
    <submittedName>
        <fullName evidence="1">Uncharacterized protein</fullName>
    </submittedName>
</protein>
<gene>
    <name evidence="1" type="ORF">CTEN210_17567</name>
</gene>
<dbReference type="EMBL" id="BLLK01000069">
    <property type="protein sequence ID" value="GFH61091.1"/>
    <property type="molecule type" value="Genomic_DNA"/>
</dbReference>
<evidence type="ECO:0000313" key="2">
    <source>
        <dbReference type="Proteomes" id="UP001054902"/>
    </source>
</evidence>
<comment type="caution">
    <text evidence="1">The sequence shown here is derived from an EMBL/GenBank/DDBJ whole genome shotgun (WGS) entry which is preliminary data.</text>
</comment>
<dbReference type="AlphaFoldDB" id="A0AAD3DAY7"/>
<dbReference type="Proteomes" id="UP001054902">
    <property type="component" value="Unassembled WGS sequence"/>
</dbReference>
<accession>A0AAD3DAY7</accession>
<reference evidence="1 2" key="1">
    <citation type="journal article" date="2021" name="Sci. Rep.">
        <title>The genome of the diatom Chaetoceros tenuissimus carries an ancient integrated fragment of an extant virus.</title>
        <authorList>
            <person name="Hongo Y."/>
            <person name="Kimura K."/>
            <person name="Takaki Y."/>
            <person name="Yoshida Y."/>
            <person name="Baba S."/>
            <person name="Kobayashi G."/>
            <person name="Nagasaki K."/>
            <person name="Hano T."/>
            <person name="Tomaru Y."/>
        </authorList>
    </citation>
    <scope>NUCLEOTIDE SEQUENCE [LARGE SCALE GENOMIC DNA]</scope>
    <source>
        <strain evidence="1 2">NIES-3715</strain>
    </source>
</reference>
<organism evidence="1 2">
    <name type="scientific">Chaetoceros tenuissimus</name>
    <dbReference type="NCBI Taxonomy" id="426638"/>
    <lineage>
        <taxon>Eukaryota</taxon>
        <taxon>Sar</taxon>
        <taxon>Stramenopiles</taxon>
        <taxon>Ochrophyta</taxon>
        <taxon>Bacillariophyta</taxon>
        <taxon>Coscinodiscophyceae</taxon>
        <taxon>Chaetocerotophycidae</taxon>
        <taxon>Chaetocerotales</taxon>
        <taxon>Chaetocerotaceae</taxon>
        <taxon>Chaetoceros</taxon>
    </lineage>
</organism>
<name>A0AAD3DAY7_9STRA</name>
<keyword evidence="2" id="KW-1185">Reference proteome</keyword>
<sequence length="570" mass="63658">MEGLFPMLNLIQLQMGDQKLGYTAFLGAFNFSNPLFKMTADAVAGKHKKMEPHEILEQSKNSFVVVKGSDRKSISYTFKDHDEDRTIVDFAEEGIECDYRHPNTNYDSDFENEEDRGDYQNVKFQPINTKVAHNLTTLAFANSESNCELKSSYPMQIAVRTDDSRKAIMYDCFEYKPSQCQDLPTNKSVDNFHKAFRLFGFGSGYDSDDYDSEEDEDYLNQQVKPKEGETFDEETKKMFGLQAIAGDFAFSRIFRHRFNIEDIVGIRLQKVDCDGADDVCPAVLILELGPKENASKVPSFCCRKIEALLTKSDNEANSLSSDVDCAYSSAPVYEDADSKPSSNKKQRNSCDKKKYALTVEDVNKLMEEKDLGDSNDCLKRAILCGYIDVKTMDKDTVIYRGSCLNCKSEVACTLGDASHQGNYGGCDYEDGGEGGAVQCEECENEDCSFGMYITGLCTNNASYDSGKFHNHCVECPDFGICIHDYREAHCSNCDSHYFAGNSGFPCPGCGARYGEEIRSKPLSTMPKPLPSCWNGKLEDEDSDAVLLQGIVNNLPQLSALAQEQKECIVS</sequence>
<proteinExistence type="predicted"/>
<evidence type="ECO:0000313" key="1">
    <source>
        <dbReference type="EMBL" id="GFH61091.1"/>
    </source>
</evidence>